<keyword evidence="1" id="KW-0812">Transmembrane</keyword>
<name>A0A9D1FYE2_9BACT</name>
<dbReference type="Gene3D" id="3.30.700.10">
    <property type="entry name" value="Glycoprotein, Type 4 Pilin"/>
    <property type="match status" value="1"/>
</dbReference>
<evidence type="ECO:0000256" key="1">
    <source>
        <dbReference type="SAM" id="Phobius"/>
    </source>
</evidence>
<gene>
    <name evidence="2" type="ORF">IAD41_09085</name>
</gene>
<keyword evidence="1" id="KW-0472">Membrane</keyword>
<dbReference type="AlphaFoldDB" id="A0A9D1FYE2"/>
<organism evidence="2 3">
    <name type="scientific">Candidatus Scatenecus faecavium</name>
    <dbReference type="NCBI Taxonomy" id="2840915"/>
    <lineage>
        <taxon>Bacteria</taxon>
        <taxon>Candidatus Scatenecus</taxon>
    </lineage>
</organism>
<reference evidence="2" key="1">
    <citation type="submission" date="2020-10" db="EMBL/GenBank/DDBJ databases">
        <authorList>
            <person name="Gilroy R."/>
        </authorList>
    </citation>
    <scope>NUCLEOTIDE SEQUENCE</scope>
    <source>
        <strain evidence="2">CHK152-2994</strain>
    </source>
</reference>
<reference evidence="2" key="2">
    <citation type="journal article" date="2021" name="PeerJ">
        <title>Extensive microbial diversity within the chicken gut microbiome revealed by metagenomics and culture.</title>
        <authorList>
            <person name="Gilroy R."/>
            <person name="Ravi A."/>
            <person name="Getino M."/>
            <person name="Pursley I."/>
            <person name="Horton D.L."/>
            <person name="Alikhan N.F."/>
            <person name="Baker D."/>
            <person name="Gharbi K."/>
            <person name="Hall N."/>
            <person name="Watson M."/>
            <person name="Adriaenssens E.M."/>
            <person name="Foster-Nyarko E."/>
            <person name="Jarju S."/>
            <person name="Secka A."/>
            <person name="Antonio M."/>
            <person name="Oren A."/>
            <person name="Chaudhuri R.R."/>
            <person name="La Ragione R."/>
            <person name="Hildebrand F."/>
            <person name="Pallen M.J."/>
        </authorList>
    </citation>
    <scope>NUCLEOTIDE SEQUENCE</scope>
    <source>
        <strain evidence="2">CHK152-2994</strain>
    </source>
</reference>
<protein>
    <submittedName>
        <fullName evidence="2">Type II secretion system protein</fullName>
    </submittedName>
</protein>
<feature type="non-terminal residue" evidence="2">
    <location>
        <position position="1"/>
    </location>
</feature>
<sequence>GASEYSPLTYNRQKPAFTLAEGATHVDISRNNRSTAFTLAEVLITLGVIGIVAAMTLPTVINRANEKQWKVAYKKAYSSMTQAFLKMQTNDEVLDMTFTEGSGAPNIGENFKIMSKYFNTVKTCFDNNADECWVCAEGQAGYIYNGEPEWLGCKTSSYAFIDYSGIAWYLYSNIEWPVLVDVNGNKKPNRLGQDRFVMKFAANGTNAAYMESPDKIIPWSDFRYKTRWCPSGYCLYTTWLLE</sequence>
<accession>A0A9D1FYE2</accession>
<feature type="transmembrane region" description="Helical" evidence="1">
    <location>
        <begin position="42"/>
        <end position="61"/>
    </location>
</feature>
<keyword evidence="1" id="KW-1133">Transmembrane helix</keyword>
<dbReference type="Proteomes" id="UP000824139">
    <property type="component" value="Unassembled WGS sequence"/>
</dbReference>
<evidence type="ECO:0000313" key="2">
    <source>
        <dbReference type="EMBL" id="HIS83741.1"/>
    </source>
</evidence>
<proteinExistence type="predicted"/>
<comment type="caution">
    <text evidence="2">The sequence shown here is derived from an EMBL/GenBank/DDBJ whole genome shotgun (WGS) entry which is preliminary data.</text>
</comment>
<dbReference type="InterPro" id="IPR045584">
    <property type="entry name" value="Pilin-like"/>
</dbReference>
<dbReference type="EMBL" id="DVJO01000197">
    <property type="protein sequence ID" value="HIS83741.1"/>
    <property type="molecule type" value="Genomic_DNA"/>
</dbReference>
<evidence type="ECO:0000313" key="3">
    <source>
        <dbReference type="Proteomes" id="UP000824139"/>
    </source>
</evidence>
<dbReference type="Pfam" id="PF07963">
    <property type="entry name" value="N_methyl"/>
    <property type="match status" value="1"/>
</dbReference>
<dbReference type="InterPro" id="IPR012902">
    <property type="entry name" value="N_methyl_site"/>
</dbReference>
<dbReference type="SUPFAM" id="SSF54523">
    <property type="entry name" value="Pili subunits"/>
    <property type="match status" value="1"/>
</dbReference>